<dbReference type="Pfam" id="PF08288">
    <property type="entry name" value="PIGA"/>
    <property type="match status" value="1"/>
</dbReference>
<gene>
    <name evidence="9" type="ORF">DILT_LOCUS7810</name>
</gene>
<evidence type="ECO:0000256" key="4">
    <source>
        <dbReference type="ARBA" id="ARBA00022676"/>
    </source>
</evidence>
<keyword evidence="4" id="KW-0328">Glycosyltransferase</keyword>
<name>A0A3P7NSI2_DIBLA</name>
<dbReference type="Pfam" id="PF00534">
    <property type="entry name" value="Glycos_transf_1"/>
    <property type="match status" value="1"/>
</dbReference>
<evidence type="ECO:0000256" key="2">
    <source>
        <dbReference type="ARBA" id="ARBA00012420"/>
    </source>
</evidence>
<dbReference type="AlphaFoldDB" id="A0A3P7NSI2"/>
<evidence type="ECO:0000313" key="9">
    <source>
        <dbReference type="EMBL" id="VDN11979.1"/>
    </source>
</evidence>
<keyword evidence="3" id="KW-0337">GPI-anchor biosynthesis</keyword>
<organism evidence="9 10">
    <name type="scientific">Dibothriocephalus latus</name>
    <name type="common">Fish tapeworm</name>
    <name type="synonym">Diphyllobothrium latum</name>
    <dbReference type="NCBI Taxonomy" id="60516"/>
    <lineage>
        <taxon>Eukaryota</taxon>
        <taxon>Metazoa</taxon>
        <taxon>Spiralia</taxon>
        <taxon>Lophotrochozoa</taxon>
        <taxon>Platyhelminthes</taxon>
        <taxon>Cestoda</taxon>
        <taxon>Eucestoda</taxon>
        <taxon>Diphyllobothriidea</taxon>
        <taxon>Diphyllobothriidae</taxon>
        <taxon>Dibothriocephalus</taxon>
    </lineage>
</organism>
<dbReference type="Gene3D" id="3.40.50.2000">
    <property type="entry name" value="Glycogen Phosphorylase B"/>
    <property type="match status" value="2"/>
</dbReference>
<evidence type="ECO:0000256" key="3">
    <source>
        <dbReference type="ARBA" id="ARBA00022502"/>
    </source>
</evidence>
<dbReference type="EMBL" id="UYRU01052686">
    <property type="protein sequence ID" value="VDN11979.1"/>
    <property type="molecule type" value="Genomic_DNA"/>
</dbReference>
<evidence type="ECO:0000256" key="5">
    <source>
        <dbReference type="ARBA" id="ARBA00022679"/>
    </source>
</evidence>
<protein>
    <recommendedName>
        <fullName evidence="2">phosphatidylinositol N-acetylglucosaminyltransferase</fullName>
        <ecNumber evidence="2">2.4.1.198</ecNumber>
    </recommendedName>
    <alternativeName>
        <fullName evidence="6">GlcNAc-PI synthesis protein</fullName>
    </alternativeName>
</protein>
<accession>A0A3P7NSI2</accession>
<evidence type="ECO:0000256" key="6">
    <source>
        <dbReference type="ARBA" id="ARBA00032160"/>
    </source>
</evidence>
<evidence type="ECO:0000259" key="7">
    <source>
        <dbReference type="Pfam" id="PF00534"/>
    </source>
</evidence>
<dbReference type="SUPFAM" id="SSF53756">
    <property type="entry name" value="UDP-Glycosyltransferase/glycogen phosphorylase"/>
    <property type="match status" value="1"/>
</dbReference>
<keyword evidence="5" id="KW-0808">Transferase</keyword>
<dbReference type="GO" id="GO:0017176">
    <property type="term" value="F:phosphatidylinositol N-acetylglucosaminyltransferase activity"/>
    <property type="evidence" value="ECO:0007669"/>
    <property type="project" value="UniProtKB-EC"/>
</dbReference>
<dbReference type="FunFam" id="3.40.50.2000:FF:000026">
    <property type="entry name" value="Phosphatidylinositol N-acetylglucosaminyltransferase subunit A"/>
    <property type="match status" value="1"/>
</dbReference>
<comment type="pathway">
    <text evidence="1">Glycolipid biosynthesis; glycosylphosphatidylinositol-anchor biosynthesis.</text>
</comment>
<dbReference type="PANTHER" id="PTHR45871:SF1">
    <property type="entry name" value="PHOSPHATIDYLINOSITOL N-ACETYLGLUCOSAMINYLTRANSFERASE SUBUNIT A"/>
    <property type="match status" value="1"/>
</dbReference>
<reference evidence="9 10" key="1">
    <citation type="submission" date="2018-11" db="EMBL/GenBank/DDBJ databases">
        <authorList>
            <consortium name="Pathogen Informatics"/>
        </authorList>
    </citation>
    <scope>NUCLEOTIDE SEQUENCE [LARGE SCALE GENOMIC DNA]</scope>
</reference>
<feature type="domain" description="Glycosyl transferase family 1" evidence="7">
    <location>
        <begin position="206"/>
        <end position="310"/>
    </location>
</feature>
<dbReference type="Proteomes" id="UP000281553">
    <property type="component" value="Unassembled WGS sequence"/>
</dbReference>
<proteinExistence type="predicted"/>
<dbReference type="PANTHER" id="PTHR45871">
    <property type="entry name" value="N-ACETYLGLUCOSAMINYL-PHOSPHATIDYLINOSITOL BIOSYNTHETIC PROTEIN"/>
    <property type="match status" value="1"/>
</dbReference>
<dbReference type="GO" id="GO:0000506">
    <property type="term" value="C:glycosylphosphatidylinositol-N-acetylglucosaminyltransferase (GPI-GnT) complex"/>
    <property type="evidence" value="ECO:0007669"/>
    <property type="project" value="TreeGrafter"/>
</dbReference>
<dbReference type="OrthoDB" id="734129at2759"/>
<dbReference type="InterPro" id="IPR013234">
    <property type="entry name" value="PIGA_GPI_anchor_biosynthesis"/>
</dbReference>
<sequence length="320" mass="35659">MSGDINPAPPGRRLTIALFCDFFYPNSGGVESHIYQLAQCLLVRNHRIIVVTHAYGEGWQRQGIRYMARGLKIYYIPYRPFFNQAVFITLYGLLPVIRDILIREKVDIVHGHSAFSPLAMEALMHAKALGLRTVFTDHSLFGFADLSSVLANKALFLFLNVVDSFICVSNVAKENTVLRGGMSPDRVYVIPNAIDSSAFTPDPAARDRDNVTIIVVSRLVYRKGTDLLAAIIPPICSTFPNVKFIIGGDGPKRLALEEMRERHNLHSRVQLLGSLPHHQVRDIIVKGDIFLNTSLTESFCIAIVEAASCGSVSLNCFYFF</sequence>
<dbReference type="EC" id="2.4.1.198" evidence="2"/>
<evidence type="ECO:0000259" key="8">
    <source>
        <dbReference type="Pfam" id="PF08288"/>
    </source>
</evidence>
<evidence type="ECO:0000313" key="10">
    <source>
        <dbReference type="Proteomes" id="UP000281553"/>
    </source>
</evidence>
<feature type="domain" description="PIGA GPI anchor biosynthesis" evidence="8">
    <location>
        <begin position="60"/>
        <end position="145"/>
    </location>
</feature>
<evidence type="ECO:0000256" key="1">
    <source>
        <dbReference type="ARBA" id="ARBA00004687"/>
    </source>
</evidence>
<dbReference type="InterPro" id="IPR001296">
    <property type="entry name" value="Glyco_trans_1"/>
</dbReference>
<keyword evidence="10" id="KW-1185">Reference proteome</keyword>
<dbReference type="GO" id="GO:0006506">
    <property type="term" value="P:GPI anchor biosynthetic process"/>
    <property type="evidence" value="ECO:0007669"/>
    <property type="project" value="UniProtKB-KW"/>
</dbReference>